<evidence type="ECO:0000313" key="1">
    <source>
        <dbReference type="EMBL" id="AQS38009.1"/>
    </source>
</evidence>
<protein>
    <submittedName>
        <fullName evidence="1">Uncharacterized protein</fullName>
    </submittedName>
</protein>
<dbReference type="EMBL" id="CP014782">
    <property type="protein sequence ID" value="AQS38009.1"/>
    <property type="molecule type" value="Genomic_DNA"/>
</dbReference>
<gene>
    <name evidence="1" type="ORF">Sps_02861</name>
</gene>
<proteinExistence type="predicted"/>
<dbReference type="Proteomes" id="UP000189545">
    <property type="component" value="Chromosome"/>
</dbReference>
<keyword evidence="2" id="KW-1185">Reference proteome</keyword>
<dbReference type="AlphaFoldDB" id="A0A1S6HR61"/>
<reference evidence="1 2" key="1">
    <citation type="submission" date="2016-03" db="EMBL/GenBank/DDBJ databases">
        <title>Complete genome sequence of Shewanella psychrophila WP2, a deep sea bacterium isolated from west Pacific sediment.</title>
        <authorList>
            <person name="Xu G."/>
            <person name="Jian H."/>
        </authorList>
    </citation>
    <scope>NUCLEOTIDE SEQUENCE [LARGE SCALE GENOMIC DNA]</scope>
    <source>
        <strain evidence="1 2">WP2</strain>
    </source>
</reference>
<dbReference type="SUPFAM" id="SSF51905">
    <property type="entry name" value="FAD/NAD(P)-binding domain"/>
    <property type="match status" value="1"/>
</dbReference>
<dbReference type="Gene3D" id="3.50.50.60">
    <property type="entry name" value="FAD/NAD(P)-binding domain"/>
    <property type="match status" value="1"/>
</dbReference>
<accession>A0A1S6HR61</accession>
<dbReference type="InterPro" id="IPR036188">
    <property type="entry name" value="FAD/NAD-bd_sf"/>
</dbReference>
<dbReference type="STRING" id="225848.Sps_02861"/>
<organism evidence="1 2">
    <name type="scientific">Shewanella psychrophila</name>
    <dbReference type="NCBI Taxonomy" id="225848"/>
    <lineage>
        <taxon>Bacteria</taxon>
        <taxon>Pseudomonadati</taxon>
        <taxon>Pseudomonadota</taxon>
        <taxon>Gammaproteobacteria</taxon>
        <taxon>Alteromonadales</taxon>
        <taxon>Shewanellaceae</taxon>
        <taxon>Shewanella</taxon>
    </lineage>
</organism>
<name>A0A1S6HR61_9GAMM</name>
<dbReference type="KEGG" id="spsw:Sps_02861"/>
<evidence type="ECO:0000313" key="2">
    <source>
        <dbReference type="Proteomes" id="UP000189545"/>
    </source>
</evidence>
<sequence>MRRKMAANFVRHSVSTMNQAVIKSETPLLASPKIAIIGGGVAGSTIALRFAELGIDTSLIEKGDSLVNGPPICHLHAGGNLYREISDEQCLTLLQQSIDTVKVYPQSVNKRPTVIALPINDPGHPLDLLPRLEKLRAKYASLVQQDASNKVLGEPEQYFRLFERAEIDALKELPLPEEARCPSDWLVAFAQNVELDNLQFPIFLVQEYGLSAFRFAAIASMAIDNLPDCHLHTNTQVRGLEQLTGASGWRVSMERHNENEIIYADFDYVINACGFKSGEIDDMLNAKRRRMVEFKAAYVAHWPKCKGLWPEVIFYGERGTPQGMAQLTPYPDGYFQLHGMTQDITLFNNGLVASCENSAQPKLAERFINKIERQWPAELIEERTLGSIEHIAQYIPSFSQASVAAKPLFGAQQIPGDDAGLRAADVSFYGKHYARTEIVKASSALAAADAILHDLIANELVNSTLIEQYATKHYFPVTGQCTQEEVTARAELLAEQRQYPEALAKNF</sequence>